<dbReference type="PANTHER" id="PTHR24299">
    <property type="entry name" value="CYTOCHROME P450 FAMILY 1"/>
    <property type="match status" value="1"/>
</dbReference>
<dbReference type="InterPro" id="IPR002401">
    <property type="entry name" value="Cyt_P450_E_grp-I"/>
</dbReference>
<sequence length="108" mass="12171">MIVYTLLAWLDIKGCLLTCFVILLVADIIRNKNPPNFPPGPWPLPFLGNVFTGVDYKTMDKLAEEYGNVFSLRRGSEKTVFVSGFRMVKEALVNQGQSFTDRPVSPLF</sequence>
<accession>A0A0E9T9G5</accession>
<dbReference type="GO" id="GO:0020037">
    <property type="term" value="F:heme binding"/>
    <property type="evidence" value="ECO:0007669"/>
    <property type="project" value="InterPro"/>
</dbReference>
<dbReference type="GO" id="GO:0016705">
    <property type="term" value="F:oxidoreductase activity, acting on paired donors, with incorporation or reduction of molecular oxygen"/>
    <property type="evidence" value="ECO:0007669"/>
    <property type="project" value="InterPro"/>
</dbReference>
<dbReference type="GO" id="GO:0005506">
    <property type="term" value="F:iron ion binding"/>
    <property type="evidence" value="ECO:0007669"/>
    <property type="project" value="InterPro"/>
</dbReference>
<name>A0A0E9T9G5_ANGAN</name>
<dbReference type="EMBL" id="GBXM01058505">
    <property type="protein sequence ID" value="JAH50072.1"/>
    <property type="molecule type" value="Transcribed_RNA"/>
</dbReference>
<evidence type="ECO:0000256" key="3">
    <source>
        <dbReference type="SAM" id="Phobius"/>
    </source>
</evidence>
<dbReference type="GO" id="GO:0004497">
    <property type="term" value="F:monooxygenase activity"/>
    <property type="evidence" value="ECO:0007669"/>
    <property type="project" value="InterPro"/>
</dbReference>
<dbReference type="AlphaFoldDB" id="A0A0E9T9G5"/>
<evidence type="ECO:0000256" key="1">
    <source>
        <dbReference type="ARBA" id="ARBA00010617"/>
    </source>
</evidence>
<feature type="transmembrane region" description="Helical" evidence="3">
    <location>
        <begin position="6"/>
        <end position="26"/>
    </location>
</feature>
<organism evidence="4">
    <name type="scientific">Anguilla anguilla</name>
    <name type="common">European freshwater eel</name>
    <name type="synonym">Muraena anguilla</name>
    <dbReference type="NCBI Taxonomy" id="7936"/>
    <lineage>
        <taxon>Eukaryota</taxon>
        <taxon>Metazoa</taxon>
        <taxon>Chordata</taxon>
        <taxon>Craniata</taxon>
        <taxon>Vertebrata</taxon>
        <taxon>Euteleostomi</taxon>
        <taxon>Actinopterygii</taxon>
        <taxon>Neopterygii</taxon>
        <taxon>Teleostei</taxon>
        <taxon>Anguilliformes</taxon>
        <taxon>Anguillidae</taxon>
        <taxon>Anguilla</taxon>
    </lineage>
</organism>
<dbReference type="SUPFAM" id="SSF48264">
    <property type="entry name" value="Cytochrome P450"/>
    <property type="match status" value="1"/>
</dbReference>
<dbReference type="Gene3D" id="1.10.630.10">
    <property type="entry name" value="Cytochrome P450"/>
    <property type="match status" value="1"/>
</dbReference>
<keyword evidence="2" id="KW-0408">Iron</keyword>
<reference evidence="4" key="2">
    <citation type="journal article" date="2015" name="Fish Shellfish Immunol.">
        <title>Early steps in the European eel (Anguilla anguilla)-Vibrio vulnificus interaction in the gills: Role of the RtxA13 toxin.</title>
        <authorList>
            <person name="Callol A."/>
            <person name="Pajuelo D."/>
            <person name="Ebbesson L."/>
            <person name="Teles M."/>
            <person name="MacKenzie S."/>
            <person name="Amaro C."/>
        </authorList>
    </citation>
    <scope>NUCLEOTIDE SEQUENCE</scope>
</reference>
<protein>
    <submittedName>
        <fullName evidence="4">Uncharacterized protein</fullName>
    </submittedName>
</protein>
<evidence type="ECO:0000313" key="4">
    <source>
        <dbReference type="EMBL" id="JAH50072.1"/>
    </source>
</evidence>
<dbReference type="Pfam" id="PF00067">
    <property type="entry name" value="p450"/>
    <property type="match status" value="1"/>
</dbReference>
<dbReference type="InterPro" id="IPR001128">
    <property type="entry name" value="Cyt_P450"/>
</dbReference>
<keyword evidence="3" id="KW-0812">Transmembrane</keyword>
<dbReference type="InterPro" id="IPR036396">
    <property type="entry name" value="Cyt_P450_sf"/>
</dbReference>
<proteinExistence type="inferred from homology"/>
<keyword evidence="3" id="KW-1133">Transmembrane helix</keyword>
<dbReference type="PRINTS" id="PR00463">
    <property type="entry name" value="EP450I"/>
</dbReference>
<reference evidence="4" key="1">
    <citation type="submission" date="2014-11" db="EMBL/GenBank/DDBJ databases">
        <authorList>
            <person name="Amaro Gonzalez C."/>
        </authorList>
    </citation>
    <scope>NUCLEOTIDE SEQUENCE</scope>
</reference>
<evidence type="ECO:0000256" key="2">
    <source>
        <dbReference type="ARBA" id="ARBA00023004"/>
    </source>
</evidence>
<keyword evidence="3" id="KW-0472">Membrane</keyword>
<comment type="similarity">
    <text evidence="1">Belongs to the cytochrome P450 family.</text>
</comment>
<dbReference type="PANTHER" id="PTHR24299:SF21">
    <property type="entry name" value="OS09G0441600 PROTEIN"/>
    <property type="match status" value="1"/>
</dbReference>